<dbReference type="InterPro" id="IPR011705">
    <property type="entry name" value="BACK"/>
</dbReference>
<dbReference type="InterPro" id="IPR011333">
    <property type="entry name" value="SKP1/BTB/POZ_sf"/>
</dbReference>
<dbReference type="SMART" id="SM00875">
    <property type="entry name" value="BACK"/>
    <property type="match status" value="1"/>
</dbReference>
<dbReference type="HOGENOM" id="CLU_699150_0_0_1"/>
<evidence type="ECO:0000256" key="3">
    <source>
        <dbReference type="SAM" id="MobiDB-lite"/>
    </source>
</evidence>
<dbReference type="RefSeq" id="XP_005790499.1">
    <property type="nucleotide sequence ID" value="XM_005790442.1"/>
</dbReference>
<keyword evidence="1" id="KW-0880">Kelch repeat</keyword>
<dbReference type="Pfam" id="PF07707">
    <property type="entry name" value="BACK"/>
    <property type="match status" value="1"/>
</dbReference>
<reference evidence="5" key="2">
    <citation type="submission" date="2024-10" db="UniProtKB">
        <authorList>
            <consortium name="EnsemblProtists"/>
        </authorList>
    </citation>
    <scope>IDENTIFICATION</scope>
</reference>
<feature type="domain" description="BTB" evidence="4">
    <location>
        <begin position="52"/>
        <end position="122"/>
    </location>
</feature>
<reference evidence="6" key="1">
    <citation type="journal article" date="2013" name="Nature">
        <title>Pan genome of the phytoplankton Emiliania underpins its global distribution.</title>
        <authorList>
            <person name="Read B.A."/>
            <person name="Kegel J."/>
            <person name="Klute M.J."/>
            <person name="Kuo A."/>
            <person name="Lefebvre S.C."/>
            <person name="Maumus F."/>
            <person name="Mayer C."/>
            <person name="Miller J."/>
            <person name="Monier A."/>
            <person name="Salamov A."/>
            <person name="Young J."/>
            <person name="Aguilar M."/>
            <person name="Claverie J.M."/>
            <person name="Frickenhaus S."/>
            <person name="Gonzalez K."/>
            <person name="Herman E.K."/>
            <person name="Lin Y.C."/>
            <person name="Napier J."/>
            <person name="Ogata H."/>
            <person name="Sarno A.F."/>
            <person name="Shmutz J."/>
            <person name="Schroeder D."/>
            <person name="de Vargas C."/>
            <person name="Verret F."/>
            <person name="von Dassow P."/>
            <person name="Valentin K."/>
            <person name="Van de Peer Y."/>
            <person name="Wheeler G."/>
            <person name="Dacks J.B."/>
            <person name="Delwiche C.F."/>
            <person name="Dyhrman S.T."/>
            <person name="Glockner G."/>
            <person name="John U."/>
            <person name="Richards T."/>
            <person name="Worden A.Z."/>
            <person name="Zhang X."/>
            <person name="Grigoriev I.V."/>
            <person name="Allen A.E."/>
            <person name="Bidle K."/>
            <person name="Borodovsky M."/>
            <person name="Bowler C."/>
            <person name="Brownlee C."/>
            <person name="Cock J.M."/>
            <person name="Elias M."/>
            <person name="Gladyshev V.N."/>
            <person name="Groth M."/>
            <person name="Guda C."/>
            <person name="Hadaegh A."/>
            <person name="Iglesias-Rodriguez M.D."/>
            <person name="Jenkins J."/>
            <person name="Jones B.M."/>
            <person name="Lawson T."/>
            <person name="Leese F."/>
            <person name="Lindquist E."/>
            <person name="Lobanov A."/>
            <person name="Lomsadze A."/>
            <person name="Malik S.B."/>
            <person name="Marsh M.E."/>
            <person name="Mackinder L."/>
            <person name="Mock T."/>
            <person name="Mueller-Roeber B."/>
            <person name="Pagarete A."/>
            <person name="Parker M."/>
            <person name="Probert I."/>
            <person name="Quesneville H."/>
            <person name="Raines C."/>
            <person name="Rensing S.A."/>
            <person name="Riano-Pachon D.M."/>
            <person name="Richier S."/>
            <person name="Rokitta S."/>
            <person name="Shiraiwa Y."/>
            <person name="Soanes D.M."/>
            <person name="van der Giezen M."/>
            <person name="Wahlund T.M."/>
            <person name="Williams B."/>
            <person name="Wilson W."/>
            <person name="Wolfe G."/>
            <person name="Wurch L.L."/>
        </authorList>
    </citation>
    <scope>NUCLEOTIDE SEQUENCE</scope>
</reference>
<dbReference type="PANTHER" id="PTHR45632:SF3">
    <property type="entry name" value="KELCH-LIKE PROTEIN 32"/>
    <property type="match status" value="1"/>
</dbReference>
<sequence>MSDSSRSRRKRSRHNDPDGAGPSRDAAFKVTVSGGHRYPPKLVEQWRQGTLCDCTIVVDPETFSGHRNVLAAASGYFAGLYSGAGVVMRERNGGPAQLEGMSPEVFGAALEFMYTGECGLPETMLTELLQAASRLQVEDLLRATTQALKERLQPSNCLAIWELAERLGLAELQEHARESATRDFEKLQSSPESLFLSLPHARLATLLADMNLNVESEDAAFQAMVAWARHQQPAPSEAELEQLLSLIRFPRMTRAFLVDVEPLLLGHPRGAIIYAQSFREVQFCDDTPRAKKRLVRLSASNVKYTDLKAEMAVRICGEMGEVKQACEQRAPGASEAVEWNEDMVDYFEERHRGAGLRIRKISQELQAAELEHPSGGSDHFWFPFNVLARAARLG</sequence>
<organism evidence="5 6">
    <name type="scientific">Emiliania huxleyi (strain CCMP1516)</name>
    <dbReference type="NCBI Taxonomy" id="280463"/>
    <lineage>
        <taxon>Eukaryota</taxon>
        <taxon>Haptista</taxon>
        <taxon>Haptophyta</taxon>
        <taxon>Prymnesiophyceae</taxon>
        <taxon>Isochrysidales</taxon>
        <taxon>Noelaerhabdaceae</taxon>
        <taxon>Emiliania</taxon>
    </lineage>
</organism>
<dbReference type="GeneID" id="17283340"/>
<proteinExistence type="predicted"/>
<dbReference type="eggNOG" id="KOG4441">
    <property type="taxonomic scope" value="Eukaryota"/>
</dbReference>
<evidence type="ECO:0000256" key="1">
    <source>
        <dbReference type="ARBA" id="ARBA00022441"/>
    </source>
</evidence>
<evidence type="ECO:0000256" key="2">
    <source>
        <dbReference type="ARBA" id="ARBA00022737"/>
    </source>
</evidence>
<name>A0A0D3KQN5_EMIH1</name>
<dbReference type="KEGG" id="ehx:EMIHUDRAFT_351649"/>
<dbReference type="PANTHER" id="PTHR45632">
    <property type="entry name" value="LD33804P"/>
    <property type="match status" value="1"/>
</dbReference>
<evidence type="ECO:0000259" key="4">
    <source>
        <dbReference type="PROSITE" id="PS50097"/>
    </source>
</evidence>
<dbReference type="InterPro" id="IPR000210">
    <property type="entry name" value="BTB/POZ_dom"/>
</dbReference>
<dbReference type="Pfam" id="PF00651">
    <property type="entry name" value="BTB"/>
    <property type="match status" value="1"/>
</dbReference>
<dbReference type="SUPFAM" id="SSF54695">
    <property type="entry name" value="POZ domain"/>
    <property type="match status" value="1"/>
</dbReference>
<dbReference type="PaxDb" id="2903-EOD38070"/>
<dbReference type="Gene3D" id="1.25.40.420">
    <property type="match status" value="1"/>
</dbReference>
<dbReference type="CDD" id="cd18186">
    <property type="entry name" value="BTB_POZ_ZBTB_KLHL-like"/>
    <property type="match status" value="1"/>
</dbReference>
<dbReference type="Gene3D" id="3.30.710.10">
    <property type="entry name" value="Potassium Channel Kv1.1, Chain A"/>
    <property type="match status" value="1"/>
</dbReference>
<dbReference type="AlphaFoldDB" id="A0A0D3KQN5"/>
<protein>
    <recommendedName>
        <fullName evidence="4">BTB domain-containing protein</fullName>
    </recommendedName>
</protein>
<keyword evidence="6" id="KW-1185">Reference proteome</keyword>
<dbReference type="PROSITE" id="PS50097">
    <property type="entry name" value="BTB"/>
    <property type="match status" value="1"/>
</dbReference>
<evidence type="ECO:0000313" key="6">
    <source>
        <dbReference type="Proteomes" id="UP000013827"/>
    </source>
</evidence>
<evidence type="ECO:0000313" key="5">
    <source>
        <dbReference type="EnsemblProtists" id="EOD38070"/>
    </source>
</evidence>
<dbReference type="Proteomes" id="UP000013827">
    <property type="component" value="Unassembled WGS sequence"/>
</dbReference>
<dbReference type="STRING" id="2903.R1FG95"/>
<dbReference type="EnsemblProtists" id="EOD38070">
    <property type="protein sequence ID" value="EOD38070"/>
    <property type="gene ID" value="EMIHUDRAFT_351649"/>
</dbReference>
<feature type="region of interest" description="Disordered" evidence="3">
    <location>
        <begin position="1"/>
        <end position="26"/>
    </location>
</feature>
<accession>A0A0D3KQN5</accession>
<dbReference type="SMART" id="SM00225">
    <property type="entry name" value="BTB"/>
    <property type="match status" value="1"/>
</dbReference>
<keyword evidence="2" id="KW-0677">Repeat</keyword>